<organism evidence="3 4">
    <name type="scientific">Streptomyces sodiiphilus</name>
    <dbReference type="NCBI Taxonomy" id="226217"/>
    <lineage>
        <taxon>Bacteria</taxon>
        <taxon>Bacillati</taxon>
        <taxon>Actinomycetota</taxon>
        <taxon>Actinomycetes</taxon>
        <taxon>Kitasatosporales</taxon>
        <taxon>Streptomycetaceae</taxon>
        <taxon>Streptomyces</taxon>
    </lineage>
</organism>
<evidence type="ECO:0000313" key="4">
    <source>
        <dbReference type="Proteomes" id="UP001501303"/>
    </source>
</evidence>
<keyword evidence="4" id="KW-1185">Reference proteome</keyword>
<feature type="region of interest" description="Disordered" evidence="1">
    <location>
        <begin position="121"/>
        <end position="146"/>
    </location>
</feature>
<feature type="chain" id="PRO_5045668964" description="DUF4360 domain-containing protein" evidence="2">
    <location>
        <begin position="19"/>
        <end position="146"/>
    </location>
</feature>
<dbReference type="EMBL" id="BAAAMJ010000030">
    <property type="protein sequence ID" value="GAA1919243.1"/>
    <property type="molecule type" value="Genomic_DNA"/>
</dbReference>
<dbReference type="PANTHER" id="PTHR38847">
    <property type="match status" value="1"/>
</dbReference>
<sequence length="146" mass="15381">MYGALAAGGALVALFASALPNQLTDPPYFADAPEDGMVIELVSVYGSGCPEGSAAVAVSPDNTAFTVTYSEYLAQVGVGAKPTDFRKNCQLNLAVRVPQGFTYAVFGVDYRDTPIWRTARPVLSKPATTSRAPPRPPPPCTPSTDR</sequence>
<accession>A0ABN2PH61</accession>
<proteinExistence type="predicted"/>
<evidence type="ECO:0000256" key="1">
    <source>
        <dbReference type="SAM" id="MobiDB-lite"/>
    </source>
</evidence>
<dbReference type="Proteomes" id="UP001501303">
    <property type="component" value="Unassembled WGS sequence"/>
</dbReference>
<comment type="caution">
    <text evidence="3">The sequence shown here is derived from an EMBL/GenBank/DDBJ whole genome shotgun (WGS) entry which is preliminary data.</text>
</comment>
<reference evidence="3 4" key="1">
    <citation type="journal article" date="2019" name="Int. J. Syst. Evol. Microbiol.">
        <title>The Global Catalogue of Microorganisms (GCM) 10K type strain sequencing project: providing services to taxonomists for standard genome sequencing and annotation.</title>
        <authorList>
            <consortium name="The Broad Institute Genomics Platform"/>
            <consortium name="The Broad Institute Genome Sequencing Center for Infectious Disease"/>
            <person name="Wu L."/>
            <person name="Ma J."/>
        </authorList>
    </citation>
    <scope>NUCLEOTIDE SEQUENCE [LARGE SCALE GENOMIC DNA]</scope>
    <source>
        <strain evidence="3 4">JCM 13581</strain>
    </source>
</reference>
<feature type="compositionally biased region" description="Pro residues" evidence="1">
    <location>
        <begin position="133"/>
        <end position="146"/>
    </location>
</feature>
<dbReference type="PANTHER" id="PTHR38847:SF1">
    <property type="entry name" value="PSEUDOURIDINE SYNTHASE RSUA_RLUA-LIKE DOMAIN-CONTAINING PROTEIN"/>
    <property type="match status" value="1"/>
</dbReference>
<evidence type="ECO:0008006" key="5">
    <source>
        <dbReference type="Google" id="ProtNLM"/>
    </source>
</evidence>
<evidence type="ECO:0000313" key="3">
    <source>
        <dbReference type="EMBL" id="GAA1919243.1"/>
    </source>
</evidence>
<evidence type="ECO:0000256" key="2">
    <source>
        <dbReference type="SAM" id="SignalP"/>
    </source>
</evidence>
<name>A0ABN2PH61_9ACTN</name>
<dbReference type="InterPro" id="IPR025649">
    <property type="entry name" value="DUF4360"/>
</dbReference>
<gene>
    <name evidence="3" type="ORF">GCM10009716_30030</name>
</gene>
<protein>
    <recommendedName>
        <fullName evidence="5">DUF4360 domain-containing protein</fullName>
    </recommendedName>
</protein>
<feature type="signal peptide" evidence="2">
    <location>
        <begin position="1"/>
        <end position="18"/>
    </location>
</feature>
<dbReference type="Pfam" id="PF14273">
    <property type="entry name" value="DUF4360"/>
    <property type="match status" value="1"/>
</dbReference>
<keyword evidence="2" id="KW-0732">Signal</keyword>